<dbReference type="EMBL" id="CADCWJ010000544">
    <property type="protein sequence ID" value="CAA9571614.1"/>
    <property type="molecule type" value="Genomic_DNA"/>
</dbReference>
<proteinExistence type="inferred from homology"/>
<dbReference type="FunFam" id="3.20.20.140:FF:000174">
    <property type="entry name" value="Dihydropyrimidinase-related protein 2"/>
    <property type="match status" value="1"/>
</dbReference>
<dbReference type="Gene3D" id="3.20.20.140">
    <property type="entry name" value="Metal-dependent hydrolases"/>
    <property type="match status" value="1"/>
</dbReference>
<gene>
    <name evidence="4" type="ORF">AVDCRST_MAG87-2471</name>
</gene>
<keyword evidence="4" id="KW-0378">Hydrolase</keyword>
<dbReference type="SUPFAM" id="SSF51338">
    <property type="entry name" value="Composite domain of metallo-dependent hydrolases"/>
    <property type="match status" value="1"/>
</dbReference>
<dbReference type="AlphaFoldDB" id="A0A6J4V8F8"/>
<name>A0A6J4V8F8_9BACT</name>
<dbReference type="InterPro" id="IPR011059">
    <property type="entry name" value="Metal-dep_hydrolase_composite"/>
</dbReference>
<sequence length="476" mass="49943">MPFRTVIHGGEIVTDTDQFHADIVIDDGIIVAIVANAANLSANQRIDASHLLVLPGAIDTRTAFHEPDPDGLEGILRGGFAAAAGGITTVIDLPVASGPGRTTGNGAGAGAANGAASPEETAARIREVGRSTIVDIALWAGASGDGRSMSRIAGLGVAGFASSMDPDASKLAATDDAGILLAMIALADLNLPFSIHCESRSLAAAGVAAMRAAGRRDALAHAESRPPIVESVAVNTALFLAEQAGCWVHVPHVSAAESLRLIADARSRHVRVTTDTCPHYLALSLAELERFGGFGRCAPPLRDQDEIDQLWSFVLDETIDSISSDHIASTIEAKAVGDGDIFAAPIGLPGVQTMLPIFWDEAVNKRGMNRSQFARQTATNAAQIFGLYPRKGSIRIGADADLVLFDPESTWEVHGSELLYSQGWSPFEGRAVTGMVVRTIRRGETIYDAERHDDTSIARPGSGKFLPRTYGASPGS</sequence>
<organism evidence="4">
    <name type="scientific">uncultured Thermomicrobiales bacterium</name>
    <dbReference type="NCBI Taxonomy" id="1645740"/>
    <lineage>
        <taxon>Bacteria</taxon>
        <taxon>Pseudomonadati</taxon>
        <taxon>Thermomicrobiota</taxon>
        <taxon>Thermomicrobia</taxon>
        <taxon>Thermomicrobiales</taxon>
        <taxon>environmental samples</taxon>
    </lineage>
</organism>
<dbReference type="GO" id="GO:0004151">
    <property type="term" value="F:dihydroorotase activity"/>
    <property type="evidence" value="ECO:0007669"/>
    <property type="project" value="UniProtKB-EC"/>
</dbReference>
<dbReference type="Gene3D" id="2.30.40.10">
    <property type="entry name" value="Urease, subunit C, domain 1"/>
    <property type="match status" value="1"/>
</dbReference>
<comment type="similarity">
    <text evidence="1">Belongs to the metallo-dependent hydrolases superfamily. Hydantoinase/dihydropyrimidinase family.</text>
</comment>
<protein>
    <submittedName>
        <fullName evidence="4">Dihydroorotase</fullName>
        <ecNumber evidence="4">3.5.2.3</ecNumber>
    </submittedName>
</protein>
<evidence type="ECO:0000313" key="4">
    <source>
        <dbReference type="EMBL" id="CAA9571614.1"/>
    </source>
</evidence>
<dbReference type="PANTHER" id="PTHR43668">
    <property type="entry name" value="ALLANTOINASE"/>
    <property type="match status" value="1"/>
</dbReference>
<evidence type="ECO:0000259" key="3">
    <source>
        <dbReference type="Pfam" id="PF01979"/>
    </source>
</evidence>
<dbReference type="PANTHER" id="PTHR43668:SF2">
    <property type="entry name" value="ALLANTOINASE"/>
    <property type="match status" value="1"/>
</dbReference>
<evidence type="ECO:0000256" key="2">
    <source>
        <dbReference type="SAM" id="MobiDB-lite"/>
    </source>
</evidence>
<feature type="domain" description="Amidohydrolase-related" evidence="3">
    <location>
        <begin position="53"/>
        <end position="445"/>
    </location>
</feature>
<feature type="region of interest" description="Disordered" evidence="2">
    <location>
        <begin position="457"/>
        <end position="476"/>
    </location>
</feature>
<dbReference type="InterPro" id="IPR006680">
    <property type="entry name" value="Amidohydro-rel"/>
</dbReference>
<dbReference type="Pfam" id="PF01979">
    <property type="entry name" value="Amidohydro_1"/>
    <property type="match status" value="1"/>
</dbReference>
<dbReference type="GO" id="GO:0005737">
    <property type="term" value="C:cytoplasm"/>
    <property type="evidence" value="ECO:0007669"/>
    <property type="project" value="TreeGrafter"/>
</dbReference>
<reference evidence="4" key="1">
    <citation type="submission" date="2020-02" db="EMBL/GenBank/DDBJ databases">
        <authorList>
            <person name="Meier V. D."/>
        </authorList>
    </citation>
    <scope>NUCLEOTIDE SEQUENCE</scope>
    <source>
        <strain evidence="4">AVDCRST_MAG87</strain>
    </source>
</reference>
<dbReference type="InterPro" id="IPR050138">
    <property type="entry name" value="DHOase/Allantoinase_Hydrolase"/>
</dbReference>
<evidence type="ECO:0000256" key="1">
    <source>
        <dbReference type="ARBA" id="ARBA00008829"/>
    </source>
</evidence>
<dbReference type="SUPFAM" id="SSF51556">
    <property type="entry name" value="Metallo-dependent hydrolases"/>
    <property type="match status" value="1"/>
</dbReference>
<accession>A0A6J4V8F8</accession>
<dbReference type="GO" id="GO:0004038">
    <property type="term" value="F:allantoinase activity"/>
    <property type="evidence" value="ECO:0007669"/>
    <property type="project" value="TreeGrafter"/>
</dbReference>
<dbReference type="GO" id="GO:0006145">
    <property type="term" value="P:purine nucleobase catabolic process"/>
    <property type="evidence" value="ECO:0007669"/>
    <property type="project" value="TreeGrafter"/>
</dbReference>
<dbReference type="EC" id="3.5.2.3" evidence="4"/>
<dbReference type="InterPro" id="IPR032466">
    <property type="entry name" value="Metal_Hydrolase"/>
</dbReference>